<dbReference type="Proteomes" id="UP001250858">
    <property type="component" value="Chromosome"/>
</dbReference>
<dbReference type="RefSeq" id="WP_309548888.1">
    <property type="nucleotide sequence ID" value="NZ_CP133762.1"/>
</dbReference>
<evidence type="ECO:0000256" key="1">
    <source>
        <dbReference type="SAM" id="MobiDB-lite"/>
    </source>
</evidence>
<feature type="transmembrane region" description="Helical" evidence="2">
    <location>
        <begin position="25"/>
        <end position="45"/>
    </location>
</feature>
<keyword evidence="4" id="KW-1185">Reference proteome</keyword>
<feature type="region of interest" description="Disordered" evidence="1">
    <location>
        <begin position="478"/>
        <end position="497"/>
    </location>
</feature>
<keyword evidence="2" id="KW-1133">Transmembrane helix</keyword>
<feature type="transmembrane region" description="Helical" evidence="2">
    <location>
        <begin position="297"/>
        <end position="317"/>
    </location>
</feature>
<keyword evidence="2" id="KW-0472">Membrane</keyword>
<keyword evidence="2" id="KW-0812">Transmembrane</keyword>
<sequence>MGAGVECALGREATARALGRYRRRVVWGTAAGAALAGLGLGFGLLPGGPGAGGPGSGGGTWARDVAAGLCTAGVLVLLVGLGALRTARMMRRTLAAGPWSAHPAVAVVRGGMTPATVVLSDPDAGRAWPLVVAATRQRYERVRPGPDAVLWWCGDPGSGGVLAPPGGAELVWARPVRGHHTRRRAVGLAAAAGLLDRPAAMRPRGSALRPEVRRTTRRRAVLRRGPEAPVVTGAVTHPPAPRVGPVDDAARPPLTYATLTAAAGRQAVPRSGRHRPEADVRVVPWWRVRSLRRVADLPRTAAGLVTLAIGCAALLLRPEDASVQTYAVVAIGAGLVLHAGHRLLTTGRRTALRLAEAARSPEAVPGRYALLSDPYGGTPVLLVFPAGDGAHNAADDLPEGVLRLFSPGLRPRTWTWPGLPSAPSGAMELRGTSRAGTGTAAGGGPFLVPWIEGRPVWPVGPYEELRAGDPAVREFLERLAPPQVSSAGPGASAGSAR</sequence>
<feature type="transmembrane region" description="Helical" evidence="2">
    <location>
        <begin position="323"/>
        <end position="344"/>
    </location>
</feature>
<evidence type="ECO:0000313" key="3">
    <source>
        <dbReference type="EMBL" id="WMX46285.1"/>
    </source>
</evidence>
<reference evidence="3 4" key="1">
    <citation type="submission" date="2023-09" db="EMBL/GenBank/DDBJ databases">
        <title>Complete genome of Streptomyces roseicoloratus T14.</title>
        <authorList>
            <person name="Bashizi T."/>
            <person name="Kim M.-J."/>
            <person name="Lee G."/>
            <person name="Tagele S.B."/>
            <person name="Shin J.-H."/>
        </authorList>
    </citation>
    <scope>NUCLEOTIDE SEQUENCE [LARGE SCALE GENOMIC DNA]</scope>
    <source>
        <strain evidence="3 4">T14</strain>
    </source>
</reference>
<name>A0ABY9RVT1_9ACTN</name>
<gene>
    <name evidence="3" type="ORF">RGF97_17550</name>
</gene>
<dbReference type="EMBL" id="CP133762">
    <property type="protein sequence ID" value="WMX46285.1"/>
    <property type="molecule type" value="Genomic_DNA"/>
</dbReference>
<protein>
    <submittedName>
        <fullName evidence="3">Uncharacterized protein</fullName>
    </submittedName>
</protein>
<accession>A0ABY9RVT1</accession>
<feature type="region of interest" description="Disordered" evidence="1">
    <location>
        <begin position="230"/>
        <end position="249"/>
    </location>
</feature>
<feature type="transmembrane region" description="Helical" evidence="2">
    <location>
        <begin position="65"/>
        <end position="84"/>
    </location>
</feature>
<evidence type="ECO:0000256" key="2">
    <source>
        <dbReference type="SAM" id="Phobius"/>
    </source>
</evidence>
<evidence type="ECO:0000313" key="4">
    <source>
        <dbReference type="Proteomes" id="UP001250858"/>
    </source>
</evidence>
<organism evidence="3 4">
    <name type="scientific">Streptomyces roseicoloratus</name>
    <dbReference type="NCBI Taxonomy" id="2508722"/>
    <lineage>
        <taxon>Bacteria</taxon>
        <taxon>Bacillati</taxon>
        <taxon>Actinomycetota</taxon>
        <taxon>Actinomycetes</taxon>
        <taxon>Kitasatosporales</taxon>
        <taxon>Streptomycetaceae</taxon>
        <taxon>Streptomyces</taxon>
    </lineage>
</organism>
<proteinExistence type="predicted"/>
<feature type="compositionally biased region" description="Low complexity" evidence="1">
    <location>
        <begin position="480"/>
        <end position="497"/>
    </location>
</feature>